<comment type="subcellular location">
    <subcellularLocation>
        <location evidence="1">Membrane</location>
        <topology evidence="1">Multi-pass membrane protein</topology>
    </subcellularLocation>
</comment>
<evidence type="ECO:0000256" key="2">
    <source>
        <dbReference type="ARBA" id="ARBA00007322"/>
    </source>
</evidence>
<keyword evidence="3 6" id="KW-0812">Transmembrane</keyword>
<dbReference type="GO" id="GO:0016020">
    <property type="term" value="C:membrane"/>
    <property type="evidence" value="ECO:0007669"/>
    <property type="project" value="UniProtKB-SubCell"/>
</dbReference>
<dbReference type="Pfam" id="PF03661">
    <property type="entry name" value="TMEM33_Pom33"/>
    <property type="match status" value="1"/>
</dbReference>
<dbReference type="EMBL" id="AJIX01000003">
    <property type="protein sequence ID" value="KGR21447.1"/>
    <property type="molecule type" value="Genomic_DNA"/>
</dbReference>
<name>A0AB34PZB3_CANAX</name>
<dbReference type="InterPro" id="IPR005344">
    <property type="entry name" value="TMEM33/Pom33"/>
</dbReference>
<dbReference type="Proteomes" id="UP000030161">
    <property type="component" value="Unassembled WGS sequence"/>
</dbReference>
<comment type="similarity">
    <text evidence="2">Belongs to the PER33/POM33 family.</text>
</comment>
<keyword evidence="4 6" id="KW-1133">Transmembrane helix</keyword>
<proteinExistence type="inferred from homology"/>
<dbReference type="PANTHER" id="PTHR12703:SF4">
    <property type="entry name" value="TRANSMEMBRANE PROTEIN 33"/>
    <property type="match status" value="1"/>
</dbReference>
<feature type="transmembrane region" description="Helical" evidence="6">
    <location>
        <begin position="65"/>
        <end position="84"/>
    </location>
</feature>
<feature type="transmembrane region" description="Helical" evidence="6">
    <location>
        <begin position="105"/>
        <end position="129"/>
    </location>
</feature>
<evidence type="ECO:0000256" key="6">
    <source>
        <dbReference type="SAM" id="Phobius"/>
    </source>
</evidence>
<dbReference type="GO" id="GO:0005783">
    <property type="term" value="C:endoplasmic reticulum"/>
    <property type="evidence" value="ECO:0007669"/>
    <property type="project" value="TreeGrafter"/>
</dbReference>
<protein>
    <recommendedName>
        <fullName evidence="9">Nucleoporin POM33</fullName>
    </recommendedName>
</protein>
<evidence type="ECO:0000313" key="8">
    <source>
        <dbReference type="Proteomes" id="UP000030161"/>
    </source>
</evidence>
<evidence type="ECO:0000256" key="3">
    <source>
        <dbReference type="ARBA" id="ARBA00022692"/>
    </source>
</evidence>
<dbReference type="GO" id="GO:0061024">
    <property type="term" value="P:membrane organization"/>
    <property type="evidence" value="ECO:0007669"/>
    <property type="project" value="TreeGrafter"/>
</dbReference>
<evidence type="ECO:0008006" key="9">
    <source>
        <dbReference type="Google" id="ProtNLM"/>
    </source>
</evidence>
<evidence type="ECO:0000256" key="4">
    <source>
        <dbReference type="ARBA" id="ARBA00022989"/>
    </source>
</evidence>
<evidence type="ECO:0000313" key="7">
    <source>
        <dbReference type="EMBL" id="KGR21447.1"/>
    </source>
</evidence>
<dbReference type="InterPro" id="IPR051645">
    <property type="entry name" value="PER33/POM33_regulator"/>
</dbReference>
<reference evidence="7 8" key="1">
    <citation type="submission" date="2013-12" db="EMBL/GenBank/DDBJ databases">
        <title>The Genome Sequence of Candida albicans P78048.</title>
        <authorList>
            <consortium name="The Broad Institute Genome Sequencing Platform"/>
            <consortium name="The Broad Institute Genome Sequencing Center for Infectious Disease"/>
            <person name="Cuomo C."/>
            <person name="Bennett R."/>
            <person name="Hirakawa M."/>
            <person name="Noverr M."/>
            <person name="Mitchell A."/>
            <person name="Young S.K."/>
            <person name="Zeng Q."/>
            <person name="Gargeya S."/>
            <person name="Fitzgerald M."/>
            <person name="Abouelleil A."/>
            <person name="Alvarado L."/>
            <person name="Berlin A.M."/>
            <person name="Chapman S.B."/>
            <person name="Dewar J."/>
            <person name="Goldberg J."/>
            <person name="Griggs A."/>
            <person name="Gujja S."/>
            <person name="Hansen M."/>
            <person name="Howarth C."/>
            <person name="Imamovic A."/>
            <person name="Larimer J."/>
            <person name="McCowan C."/>
            <person name="Murphy C."/>
            <person name="Pearson M."/>
            <person name="Priest M."/>
            <person name="Roberts A."/>
            <person name="Saif S."/>
            <person name="Shea T."/>
            <person name="Sykes S."/>
            <person name="Wortman J."/>
            <person name="Nusbaum C."/>
            <person name="Birren B."/>
        </authorList>
    </citation>
    <scope>NUCLEOTIDE SEQUENCE [LARGE SCALE GENOMIC DNA]</scope>
    <source>
        <strain evidence="7 8">P78048</strain>
    </source>
</reference>
<organism evidence="7 8">
    <name type="scientific">Candida albicans P78048</name>
    <dbReference type="NCBI Taxonomy" id="1094989"/>
    <lineage>
        <taxon>Eukaryota</taxon>
        <taxon>Fungi</taxon>
        <taxon>Dikarya</taxon>
        <taxon>Ascomycota</taxon>
        <taxon>Saccharomycotina</taxon>
        <taxon>Pichiomycetes</taxon>
        <taxon>Debaryomycetaceae</taxon>
        <taxon>Candida/Lodderomyces clade</taxon>
        <taxon>Candida</taxon>
    </lineage>
</organism>
<dbReference type="PANTHER" id="PTHR12703">
    <property type="entry name" value="TRANSMEMBRANE PROTEIN 33"/>
    <property type="match status" value="1"/>
</dbReference>
<dbReference type="GO" id="GO:0071786">
    <property type="term" value="P:endoplasmic reticulum tubular network organization"/>
    <property type="evidence" value="ECO:0007669"/>
    <property type="project" value="TreeGrafter"/>
</dbReference>
<evidence type="ECO:0000256" key="1">
    <source>
        <dbReference type="ARBA" id="ARBA00004141"/>
    </source>
</evidence>
<gene>
    <name evidence="7" type="ORF">MG3_00450</name>
</gene>
<keyword evidence="5 6" id="KW-0472">Membrane</keyword>
<dbReference type="AlphaFoldDB" id="A0AB34PZB3"/>
<feature type="transmembrane region" description="Helical" evidence="6">
    <location>
        <begin position="167"/>
        <end position="186"/>
    </location>
</feature>
<feature type="transmembrane region" description="Helical" evidence="6">
    <location>
        <begin position="36"/>
        <end position="59"/>
    </location>
</feature>
<evidence type="ECO:0000256" key="5">
    <source>
        <dbReference type="ARBA" id="ARBA00023136"/>
    </source>
</evidence>
<accession>A0AB34PZB3</accession>
<comment type="caution">
    <text evidence="7">The sequence shown here is derived from an EMBL/GenBank/DDBJ whole genome shotgun (WGS) entry which is preliminary data.</text>
</comment>
<sequence>MAEEKKAGGGGSAAAAAPAIKFDQDKLLKTVQTLQFGWFVGNVLTLLGFFLFTLSYFGILPDVGFVWYLISLLGALISFGILLVQFIQKNGFKVPLLIKDDNFHYFLLAFFLIAMRAYVWITLVPFVIFSSFHVLNYVNTHLLPIVGLDGNNPISKHITAFVNKNNLASIQIASGIELLTVVWLFLRMITFRKRSLTPFLVFLVFLKKRHEVSPFTRKYFDFFAAQGDSIVSTINNPVINDVWGHVKTAFRTIDSFKLVHDRTKDEDKAK</sequence>